<reference evidence="2 3" key="1">
    <citation type="submission" date="2023-11" db="EMBL/GenBank/DDBJ databases">
        <title>Bacillus jintuensis, isolated from a mudflat on the Beibu Gulf coast.</title>
        <authorList>
            <person name="Li M."/>
        </authorList>
    </citation>
    <scope>NUCLEOTIDE SEQUENCE [LARGE SCALE GENOMIC DNA]</scope>
    <source>
        <strain evidence="2 3">31A1R</strain>
    </source>
</reference>
<accession>A0ABU5J0E9</accession>
<evidence type="ECO:0000256" key="1">
    <source>
        <dbReference type="SAM" id="Phobius"/>
    </source>
</evidence>
<feature type="transmembrane region" description="Helical" evidence="1">
    <location>
        <begin position="34"/>
        <end position="55"/>
    </location>
</feature>
<dbReference type="EMBL" id="JAXOFX010000009">
    <property type="protein sequence ID" value="MDZ5472884.1"/>
    <property type="molecule type" value="Genomic_DNA"/>
</dbReference>
<keyword evidence="1" id="KW-0472">Membrane</keyword>
<sequence>MKKRMNRIATIFLLLFFMLCIVIDHFPEMNIEMSVGSTGVIFFVLLSIFTQEWGTPIFKSNKQKLKFNVYSGLALITFLVILNALGGISQSGLHLNNPILWFIYFVSVLASYIKYREEIRASKINGV</sequence>
<keyword evidence="3" id="KW-1185">Reference proteome</keyword>
<feature type="transmembrane region" description="Helical" evidence="1">
    <location>
        <begin position="67"/>
        <end position="86"/>
    </location>
</feature>
<keyword evidence="1" id="KW-1133">Transmembrane helix</keyword>
<evidence type="ECO:0000313" key="3">
    <source>
        <dbReference type="Proteomes" id="UP001290455"/>
    </source>
</evidence>
<name>A0ABU5J0E9_9BACI</name>
<gene>
    <name evidence="2" type="ORF">SM124_14215</name>
</gene>
<dbReference type="RefSeq" id="WP_322447184.1">
    <property type="nucleotide sequence ID" value="NZ_JAXOFX010000009.1"/>
</dbReference>
<comment type="caution">
    <text evidence="2">The sequence shown here is derived from an EMBL/GenBank/DDBJ whole genome shotgun (WGS) entry which is preliminary data.</text>
</comment>
<proteinExistence type="predicted"/>
<evidence type="ECO:0000313" key="2">
    <source>
        <dbReference type="EMBL" id="MDZ5472884.1"/>
    </source>
</evidence>
<feature type="transmembrane region" description="Helical" evidence="1">
    <location>
        <begin position="98"/>
        <end position="115"/>
    </location>
</feature>
<organism evidence="2 3">
    <name type="scientific">Robertmurraya mangrovi</name>
    <dbReference type="NCBI Taxonomy" id="3098077"/>
    <lineage>
        <taxon>Bacteria</taxon>
        <taxon>Bacillati</taxon>
        <taxon>Bacillota</taxon>
        <taxon>Bacilli</taxon>
        <taxon>Bacillales</taxon>
        <taxon>Bacillaceae</taxon>
        <taxon>Robertmurraya</taxon>
    </lineage>
</organism>
<keyword evidence="1" id="KW-0812">Transmembrane</keyword>
<protein>
    <submittedName>
        <fullName evidence="2">Uncharacterized protein</fullName>
    </submittedName>
</protein>
<dbReference type="Proteomes" id="UP001290455">
    <property type="component" value="Unassembled WGS sequence"/>
</dbReference>